<proteinExistence type="predicted"/>
<evidence type="ECO:0000313" key="2">
    <source>
        <dbReference type="Proteomes" id="UP000215902"/>
    </source>
</evidence>
<name>A0A267FMC9_9PLAT</name>
<protein>
    <submittedName>
        <fullName evidence="1">Uncharacterized protein</fullName>
    </submittedName>
</protein>
<gene>
    <name evidence="1" type="ORF">BOX15_Mlig018510g1</name>
</gene>
<reference evidence="1 2" key="1">
    <citation type="submission" date="2017-06" db="EMBL/GenBank/DDBJ databases">
        <title>A platform for efficient transgenesis in Macrostomum lignano, a flatworm model organism for stem cell research.</title>
        <authorList>
            <person name="Berezikov E."/>
        </authorList>
    </citation>
    <scope>NUCLEOTIDE SEQUENCE [LARGE SCALE GENOMIC DNA]</scope>
    <source>
        <strain evidence="1">DV1</strain>
        <tissue evidence="1">Whole organism</tissue>
    </source>
</reference>
<dbReference type="AlphaFoldDB" id="A0A267FMC9"/>
<keyword evidence="2" id="KW-1185">Reference proteome</keyword>
<feature type="non-terminal residue" evidence="1">
    <location>
        <position position="1"/>
    </location>
</feature>
<comment type="caution">
    <text evidence="1">The sequence shown here is derived from an EMBL/GenBank/DDBJ whole genome shotgun (WGS) entry which is preliminary data.</text>
</comment>
<organism evidence="1 2">
    <name type="scientific">Macrostomum lignano</name>
    <dbReference type="NCBI Taxonomy" id="282301"/>
    <lineage>
        <taxon>Eukaryota</taxon>
        <taxon>Metazoa</taxon>
        <taxon>Spiralia</taxon>
        <taxon>Lophotrochozoa</taxon>
        <taxon>Platyhelminthes</taxon>
        <taxon>Rhabditophora</taxon>
        <taxon>Macrostomorpha</taxon>
        <taxon>Macrostomida</taxon>
        <taxon>Macrostomidae</taxon>
        <taxon>Macrostomum</taxon>
    </lineage>
</organism>
<accession>A0A267FMC9</accession>
<dbReference type="Proteomes" id="UP000215902">
    <property type="component" value="Unassembled WGS sequence"/>
</dbReference>
<dbReference type="EMBL" id="NIVC01000911">
    <property type="protein sequence ID" value="PAA74948.1"/>
    <property type="molecule type" value="Genomic_DNA"/>
</dbReference>
<evidence type="ECO:0000313" key="1">
    <source>
        <dbReference type="EMBL" id="PAA74948.1"/>
    </source>
</evidence>
<sequence>SRTSNCFFNSDNLKSLITMSDKRAILRLYKSILRYIGSLQLSDHAFIVQRMQQEFRKPCSSKEELLMQIKRGETILQNRPFL</sequence>
<dbReference type="OrthoDB" id="277888at2759"/>